<evidence type="ECO:0000256" key="2">
    <source>
        <dbReference type="ARBA" id="ARBA00022692"/>
    </source>
</evidence>
<evidence type="ECO:0000313" key="10">
    <source>
        <dbReference type="EMBL" id="KAK4468725.1"/>
    </source>
</evidence>
<keyword evidence="6" id="KW-0675">Receptor</keyword>
<keyword evidence="11" id="KW-1185">Reference proteome</keyword>
<dbReference type="Proteomes" id="UP001292079">
    <property type="component" value="Unassembled WGS sequence"/>
</dbReference>
<dbReference type="AlphaFoldDB" id="A0AAE1Z705"/>
<keyword evidence="4" id="KW-0297">G-protein coupled receptor</keyword>
<dbReference type="SUPFAM" id="SSF81321">
    <property type="entry name" value="Family A G protein-coupled receptor-like"/>
    <property type="match status" value="1"/>
</dbReference>
<keyword evidence="2 8" id="KW-0812">Transmembrane</keyword>
<evidence type="ECO:0000256" key="1">
    <source>
        <dbReference type="ARBA" id="ARBA00004141"/>
    </source>
</evidence>
<dbReference type="PANTHER" id="PTHR24235">
    <property type="entry name" value="NEUROPEPTIDE Y RECEPTOR"/>
    <property type="match status" value="1"/>
</dbReference>
<dbReference type="PANTHER" id="PTHR24235:SF29">
    <property type="entry name" value="GH23382P"/>
    <property type="match status" value="1"/>
</dbReference>
<comment type="caution">
    <text evidence="10">The sequence shown here is derived from an EMBL/GenBank/DDBJ whole genome shotgun (WGS) entry which is preliminary data.</text>
</comment>
<proteinExistence type="predicted"/>
<evidence type="ECO:0000256" key="8">
    <source>
        <dbReference type="SAM" id="Phobius"/>
    </source>
</evidence>
<dbReference type="InterPro" id="IPR017452">
    <property type="entry name" value="GPCR_Rhodpsn_7TM"/>
</dbReference>
<feature type="transmembrane region" description="Helical" evidence="8">
    <location>
        <begin position="44"/>
        <end position="61"/>
    </location>
</feature>
<evidence type="ECO:0000256" key="4">
    <source>
        <dbReference type="ARBA" id="ARBA00023040"/>
    </source>
</evidence>
<evidence type="ECO:0000256" key="7">
    <source>
        <dbReference type="ARBA" id="ARBA00023224"/>
    </source>
</evidence>
<evidence type="ECO:0000256" key="6">
    <source>
        <dbReference type="ARBA" id="ARBA00023170"/>
    </source>
</evidence>
<dbReference type="Gene3D" id="1.20.1070.10">
    <property type="entry name" value="Rhodopsin 7-helix transmembrane proteins"/>
    <property type="match status" value="1"/>
</dbReference>
<keyword evidence="7" id="KW-0807">Transducer</keyword>
<feature type="transmembrane region" description="Helical" evidence="8">
    <location>
        <begin position="81"/>
        <end position="105"/>
    </location>
</feature>
<protein>
    <recommendedName>
        <fullName evidence="9">G-protein coupled receptors family 1 profile domain-containing protein</fullName>
    </recommendedName>
</protein>
<feature type="domain" description="G-protein coupled receptors family 1 profile" evidence="9">
    <location>
        <begin position="1"/>
        <end position="103"/>
    </location>
</feature>
<reference evidence="10" key="2">
    <citation type="journal article" date="2023" name="Infect Dis Poverty">
        <title>Chromosome-scale genome of the human blood fluke Schistosoma mekongi and its implications for public health.</title>
        <authorList>
            <person name="Zhou M."/>
            <person name="Xu L."/>
            <person name="Xu D."/>
            <person name="Chen W."/>
            <person name="Khan J."/>
            <person name="Hu Y."/>
            <person name="Huang H."/>
            <person name="Wei H."/>
            <person name="Zhang Y."/>
            <person name="Chusongsang P."/>
            <person name="Tanasarnprasert K."/>
            <person name="Hu X."/>
            <person name="Limpanont Y."/>
            <person name="Lv Z."/>
        </authorList>
    </citation>
    <scope>NUCLEOTIDE SEQUENCE</scope>
    <source>
        <strain evidence="10">LV_2022a</strain>
    </source>
</reference>
<evidence type="ECO:0000256" key="5">
    <source>
        <dbReference type="ARBA" id="ARBA00023136"/>
    </source>
</evidence>
<name>A0AAE1Z705_SCHME</name>
<dbReference type="GO" id="GO:0016020">
    <property type="term" value="C:membrane"/>
    <property type="evidence" value="ECO:0007669"/>
    <property type="project" value="UniProtKB-SubCell"/>
</dbReference>
<reference evidence="10" key="1">
    <citation type="submission" date="2022-04" db="EMBL/GenBank/DDBJ databases">
        <authorList>
            <person name="Xu L."/>
            <person name="Lv Z."/>
        </authorList>
    </citation>
    <scope>NUCLEOTIDE SEQUENCE</scope>
    <source>
        <strain evidence="10">LV_2022a</strain>
    </source>
</reference>
<evidence type="ECO:0000313" key="11">
    <source>
        <dbReference type="Proteomes" id="UP001292079"/>
    </source>
</evidence>
<organism evidence="10 11">
    <name type="scientific">Schistosoma mekongi</name>
    <name type="common">Parasitic worm</name>
    <dbReference type="NCBI Taxonomy" id="38744"/>
    <lineage>
        <taxon>Eukaryota</taxon>
        <taxon>Metazoa</taxon>
        <taxon>Spiralia</taxon>
        <taxon>Lophotrochozoa</taxon>
        <taxon>Platyhelminthes</taxon>
        <taxon>Trematoda</taxon>
        <taxon>Digenea</taxon>
        <taxon>Strigeidida</taxon>
        <taxon>Schistosomatoidea</taxon>
        <taxon>Schistosomatidae</taxon>
        <taxon>Schistosoma</taxon>
    </lineage>
</organism>
<gene>
    <name evidence="10" type="ORF">MN116_007902</name>
</gene>
<accession>A0AAE1Z705</accession>
<evidence type="ECO:0000259" key="9">
    <source>
        <dbReference type="PROSITE" id="PS50262"/>
    </source>
</evidence>
<keyword evidence="5 8" id="KW-0472">Membrane</keyword>
<comment type="subcellular location">
    <subcellularLocation>
        <location evidence="1">Membrane</location>
        <topology evidence="1">Multi-pass membrane protein</topology>
    </subcellularLocation>
</comment>
<dbReference type="PROSITE" id="PS50262">
    <property type="entry name" value="G_PROTEIN_RECEP_F1_2"/>
    <property type="match status" value="1"/>
</dbReference>
<dbReference type="GO" id="GO:0004930">
    <property type="term" value="F:G protein-coupled receptor activity"/>
    <property type="evidence" value="ECO:0007669"/>
    <property type="project" value="UniProtKB-KW"/>
</dbReference>
<dbReference type="EMBL" id="JALJAT010000006">
    <property type="protein sequence ID" value="KAK4468725.1"/>
    <property type="molecule type" value="Genomic_DNA"/>
</dbReference>
<keyword evidence="3 8" id="KW-1133">Transmembrane helix</keyword>
<sequence length="218" mass="25796">MLTLDRLIEMFKEDNIISNLQAFELLQRELSTTVFSLAKRYLKLIKMLITVAFLYAASQLPRHLIYLITMNKPDAFQKDTIIYIWLLCQLSAWSATCYNPIVYIWMRRTFRRGVIDIFHSICFCLHVHNSVQYTTNHSNKQYSKHQINKHNQHFQSNYQKSYTTATNCNCMSSNNEDMKSNYNVKYADEHITDTEYSSINTQYTNMKTMDKTTTTLNE</sequence>
<evidence type="ECO:0000256" key="3">
    <source>
        <dbReference type="ARBA" id="ARBA00022989"/>
    </source>
</evidence>